<evidence type="ECO:0000256" key="4">
    <source>
        <dbReference type="ARBA" id="ARBA00023163"/>
    </source>
</evidence>
<name>A0AAD6CZW1_9EURO</name>
<evidence type="ECO:0000256" key="1">
    <source>
        <dbReference type="ARBA" id="ARBA00022723"/>
    </source>
</evidence>
<proteinExistence type="predicted"/>
<evidence type="ECO:0000256" key="3">
    <source>
        <dbReference type="ARBA" id="ARBA00023015"/>
    </source>
</evidence>
<keyword evidence="5" id="KW-0539">Nucleus</keyword>
<sequence>MNDDFAAWIFGSEFTSGEYEMDVCLSGSDLMTQETNEDLVDPELLQLQHVSSLWFTNVWKPSSSETPHSSLEDPAQGGNATLDEQYRQSIRKKLQIASFEPTVPSADTLNMCIHYYFAKTQPVFPIVHPATFMPCKANANLIVVMCAFGLLFTGSDHGLQQGLHFFERIQKASLQTWENSVGKSREMIVSIIYGASLAQVFGMLSGSAKTLLNVDAFHGPPISWARNLKLDQPTVDIIIEPETGGTLLEEQWRSWARRQELIRVMHALYIVDAELASILHHEPIQSFESYKFSPTCSETVFMAASAIDWKYKLLAETRQLKDQPSSFDGRILLSDPDSLRRIPAHSRFTAYAVLEGISMRVISWRKSLAEQVPATREFDDLLIAFYTRFLDRREQKPSHDSLQLEILWHLVYMETSADFNLLEKAIGREGTRLEPAELSAMIAWATSQDAERSILHASMIQKHVQTMSVVSEFAIHVPRALFSAGLALICYMRFGAKSNMSPESSPPSNHHFPELAFFGMVEFMPITGIGERRFDGAFSQKTLLFSIIDLLDRIGHWELARKFASILRASTVFVSDNHDIRI</sequence>
<dbReference type="PANTHER" id="PTHR47660:SF2">
    <property type="entry name" value="TRANSCRIPTION FACTOR WITH C2H2 AND ZN(2)-CYS(6) DNA BINDING DOMAIN (EUROFUNG)"/>
    <property type="match status" value="1"/>
</dbReference>
<evidence type="ECO:0000313" key="8">
    <source>
        <dbReference type="Proteomes" id="UP001220324"/>
    </source>
</evidence>
<dbReference type="Proteomes" id="UP001220324">
    <property type="component" value="Unassembled WGS sequence"/>
</dbReference>
<dbReference type="GO" id="GO:0003677">
    <property type="term" value="F:DNA binding"/>
    <property type="evidence" value="ECO:0007669"/>
    <property type="project" value="InterPro"/>
</dbReference>
<dbReference type="CDD" id="cd12148">
    <property type="entry name" value="fungal_TF_MHR"/>
    <property type="match status" value="1"/>
</dbReference>
<reference evidence="7 8" key="1">
    <citation type="journal article" date="2023" name="IMA Fungus">
        <title>Comparative genomic study of the Penicillium genus elucidates a diverse pangenome and 15 lateral gene transfer events.</title>
        <authorList>
            <person name="Petersen C."/>
            <person name="Sorensen T."/>
            <person name="Nielsen M.R."/>
            <person name="Sondergaard T.E."/>
            <person name="Sorensen J.L."/>
            <person name="Fitzpatrick D.A."/>
            <person name="Frisvad J.C."/>
            <person name="Nielsen K.L."/>
        </authorList>
    </citation>
    <scope>NUCLEOTIDE SEQUENCE [LARGE SCALE GENOMIC DNA]</scope>
    <source>
        <strain evidence="7 8">IBT 35679</strain>
    </source>
</reference>
<comment type="caution">
    <text evidence="7">The sequence shown here is derived from an EMBL/GenBank/DDBJ whole genome shotgun (WGS) entry which is preliminary data.</text>
</comment>
<dbReference type="EMBL" id="JAQIZZ010000003">
    <property type="protein sequence ID" value="KAJ5545814.1"/>
    <property type="molecule type" value="Genomic_DNA"/>
</dbReference>
<evidence type="ECO:0000259" key="6">
    <source>
        <dbReference type="Pfam" id="PF04082"/>
    </source>
</evidence>
<keyword evidence="3" id="KW-0805">Transcription regulation</keyword>
<dbReference type="GO" id="GO:0006351">
    <property type="term" value="P:DNA-templated transcription"/>
    <property type="evidence" value="ECO:0007669"/>
    <property type="project" value="InterPro"/>
</dbReference>
<evidence type="ECO:0000256" key="5">
    <source>
        <dbReference type="ARBA" id="ARBA00023242"/>
    </source>
</evidence>
<accession>A0AAD6CZW1</accession>
<keyword evidence="8" id="KW-1185">Reference proteome</keyword>
<feature type="domain" description="Xylanolytic transcriptional activator regulatory" evidence="6">
    <location>
        <begin position="113"/>
        <end position="293"/>
    </location>
</feature>
<dbReference type="PANTHER" id="PTHR47660">
    <property type="entry name" value="TRANSCRIPTION FACTOR WITH C2H2 AND ZN(2)-CYS(6) DNA BINDING DOMAIN (EUROFUNG)-RELATED-RELATED"/>
    <property type="match status" value="1"/>
</dbReference>
<protein>
    <recommendedName>
        <fullName evidence="6">Xylanolytic transcriptional activator regulatory domain-containing protein</fullName>
    </recommendedName>
</protein>
<dbReference type="InterPro" id="IPR007219">
    <property type="entry name" value="XnlR_reg_dom"/>
</dbReference>
<keyword evidence="4" id="KW-0804">Transcription</keyword>
<evidence type="ECO:0000313" key="7">
    <source>
        <dbReference type="EMBL" id="KAJ5545814.1"/>
    </source>
</evidence>
<evidence type="ECO:0000256" key="2">
    <source>
        <dbReference type="ARBA" id="ARBA00022833"/>
    </source>
</evidence>
<keyword evidence="2" id="KW-0862">Zinc</keyword>
<dbReference type="GO" id="GO:0008270">
    <property type="term" value="F:zinc ion binding"/>
    <property type="evidence" value="ECO:0007669"/>
    <property type="project" value="InterPro"/>
</dbReference>
<dbReference type="AlphaFoldDB" id="A0AAD6CZW1"/>
<gene>
    <name evidence="7" type="ORF">N7494_003399</name>
</gene>
<dbReference type="Pfam" id="PF04082">
    <property type="entry name" value="Fungal_trans"/>
    <property type="match status" value="1"/>
</dbReference>
<organism evidence="7 8">
    <name type="scientific">Penicillium frequentans</name>
    <dbReference type="NCBI Taxonomy" id="3151616"/>
    <lineage>
        <taxon>Eukaryota</taxon>
        <taxon>Fungi</taxon>
        <taxon>Dikarya</taxon>
        <taxon>Ascomycota</taxon>
        <taxon>Pezizomycotina</taxon>
        <taxon>Eurotiomycetes</taxon>
        <taxon>Eurotiomycetidae</taxon>
        <taxon>Eurotiales</taxon>
        <taxon>Aspergillaceae</taxon>
        <taxon>Penicillium</taxon>
    </lineage>
</organism>
<keyword evidence="1" id="KW-0479">Metal-binding</keyword>